<dbReference type="RefSeq" id="WP_381185048.1">
    <property type="nucleotide sequence ID" value="NZ_JBHSFK010000046.1"/>
</dbReference>
<dbReference type="Gene3D" id="3.40.50.1820">
    <property type="entry name" value="alpha/beta hydrolase"/>
    <property type="match status" value="1"/>
</dbReference>
<organism evidence="2 3">
    <name type="scientific">Streptomyces vulcanius</name>
    <dbReference type="NCBI Taxonomy" id="1441876"/>
    <lineage>
        <taxon>Bacteria</taxon>
        <taxon>Bacillati</taxon>
        <taxon>Actinomycetota</taxon>
        <taxon>Actinomycetes</taxon>
        <taxon>Kitasatosporales</taxon>
        <taxon>Streptomycetaceae</taxon>
        <taxon>Streptomyces</taxon>
    </lineage>
</organism>
<feature type="region of interest" description="Disordered" evidence="1">
    <location>
        <begin position="41"/>
        <end position="61"/>
    </location>
</feature>
<reference evidence="3" key="1">
    <citation type="journal article" date="2019" name="Int. J. Syst. Evol. Microbiol.">
        <title>The Global Catalogue of Microorganisms (GCM) 10K type strain sequencing project: providing services to taxonomists for standard genome sequencing and annotation.</title>
        <authorList>
            <consortium name="The Broad Institute Genomics Platform"/>
            <consortium name="The Broad Institute Genome Sequencing Center for Infectious Disease"/>
            <person name="Wu L."/>
            <person name="Ma J."/>
        </authorList>
    </citation>
    <scope>NUCLEOTIDE SEQUENCE [LARGE SCALE GENOMIC DNA]</scope>
    <source>
        <strain evidence="3">CGMCC 4.7177</strain>
    </source>
</reference>
<evidence type="ECO:0000313" key="3">
    <source>
        <dbReference type="Proteomes" id="UP001595839"/>
    </source>
</evidence>
<comment type="caution">
    <text evidence="2">The sequence shown here is derived from an EMBL/GenBank/DDBJ whole genome shotgun (WGS) entry which is preliminary data.</text>
</comment>
<keyword evidence="3" id="KW-1185">Reference proteome</keyword>
<accession>A0ABV9B4S9</accession>
<dbReference type="Proteomes" id="UP001595839">
    <property type="component" value="Unassembled WGS sequence"/>
</dbReference>
<dbReference type="Gene3D" id="2.60.120.430">
    <property type="entry name" value="Galactose-binding lectin"/>
    <property type="match status" value="1"/>
</dbReference>
<gene>
    <name evidence="2" type="ORF">ACFPIH_46035</name>
</gene>
<dbReference type="InterPro" id="IPR029058">
    <property type="entry name" value="AB_hydrolase_fold"/>
</dbReference>
<evidence type="ECO:0000313" key="2">
    <source>
        <dbReference type="EMBL" id="MFC4506730.1"/>
    </source>
</evidence>
<protein>
    <submittedName>
        <fullName evidence="2">Uncharacterized protein</fullName>
    </submittedName>
</protein>
<name>A0ABV9B4S9_9ACTN</name>
<dbReference type="EMBL" id="JBHSFK010000046">
    <property type="protein sequence ID" value="MFC4506730.1"/>
    <property type="molecule type" value="Genomic_DNA"/>
</dbReference>
<sequence length="505" mass="53632">MSPNSTNASGGRIRRHRWFTRGTTTLITCGLITATAISAHGSTTVGKTSRPRTAPQQQADCPEHTHYVFIGVRGVYSPPEVFNPERPQEVGFIRDNVIPEIRDAVGAENLTMEWLPVAPPKFSETFGQTSTINQAVLASFGIRPSPLELPEPLLDGRDRARDAIVSTLNRYAECKNNRFILAAHSLGAWGVGEALADETPPRAGAVKLLNRQDVLSRIDQVLLWGDPRFDSSADAARRPTDLDQAGPPTALGVASAVLGPRKPYLPEELKGRAQSYCWGGPGPVDPVCASFEAPKGSTGTVSPSDWAEGMAWCGVEGDLLSRAFLAAGGAGQLGAITFGTVCGHTRYTGGYAREYTLKLTGEGLISLRPVAKAVTVTVSSTASAHGGWRDTTLPVKKGQKVKITHLSGSWTVDKDNTHLKPNRVGPAGYPSTTNAEPSECKLDDHLPSGQLLAGVGEFRSPVSYAENGDVGTFTAPADGTVSLTINDTCRENNAGLISVRVELAS</sequence>
<proteinExistence type="predicted"/>
<dbReference type="SUPFAM" id="SSF53474">
    <property type="entry name" value="alpha/beta-Hydrolases"/>
    <property type="match status" value="1"/>
</dbReference>
<evidence type="ECO:0000256" key="1">
    <source>
        <dbReference type="SAM" id="MobiDB-lite"/>
    </source>
</evidence>